<keyword evidence="3" id="KW-0238">DNA-binding</keyword>
<accession>A0A5J6NB79</accession>
<dbReference type="Gene3D" id="1.10.10.60">
    <property type="entry name" value="Homeodomain-like"/>
    <property type="match status" value="1"/>
</dbReference>
<feature type="domain" description="HTH myb-type" evidence="7">
    <location>
        <begin position="169"/>
        <end position="220"/>
    </location>
</feature>
<dbReference type="Pfam" id="PF00249">
    <property type="entry name" value="Myb_DNA-binding"/>
    <property type="match status" value="1"/>
</dbReference>
<dbReference type="InterPro" id="IPR001005">
    <property type="entry name" value="SANT/Myb"/>
</dbReference>
<dbReference type="NCBIfam" id="TIGR01557">
    <property type="entry name" value="myb_SHAQKYF"/>
    <property type="match status" value="1"/>
</dbReference>
<dbReference type="PANTHER" id="PTHR31442">
    <property type="entry name" value="HOMEODOMAIN-LIKE SUPERFAMILY PROTEIN-RELATED"/>
    <property type="match status" value="1"/>
</dbReference>
<keyword evidence="4" id="KW-0804">Transcription</keyword>
<evidence type="ECO:0000313" key="8">
    <source>
        <dbReference type="EMBL" id="QEX51362.1"/>
    </source>
</evidence>
<evidence type="ECO:0000256" key="6">
    <source>
        <dbReference type="SAM" id="MobiDB-lite"/>
    </source>
</evidence>
<evidence type="ECO:0000256" key="1">
    <source>
        <dbReference type="ARBA" id="ARBA00004123"/>
    </source>
</evidence>
<dbReference type="PANTHER" id="PTHR31442:SF21">
    <property type="entry name" value="TRANSCRIPTION FACTOR BOA-RELATED"/>
    <property type="match status" value="1"/>
</dbReference>
<dbReference type="InterPro" id="IPR006447">
    <property type="entry name" value="Myb_dom_plants"/>
</dbReference>
<dbReference type="InterPro" id="IPR017930">
    <property type="entry name" value="Myb_dom"/>
</dbReference>
<evidence type="ECO:0000259" key="7">
    <source>
        <dbReference type="PROSITE" id="PS51294"/>
    </source>
</evidence>
<feature type="compositionally biased region" description="Polar residues" evidence="6">
    <location>
        <begin position="116"/>
        <end position="133"/>
    </location>
</feature>
<dbReference type="SUPFAM" id="SSF46689">
    <property type="entry name" value="Homeodomain-like"/>
    <property type="match status" value="1"/>
</dbReference>
<keyword evidence="5" id="KW-0539">Nucleus</keyword>
<evidence type="ECO:0000256" key="4">
    <source>
        <dbReference type="ARBA" id="ARBA00023163"/>
    </source>
</evidence>
<evidence type="ECO:0000256" key="2">
    <source>
        <dbReference type="ARBA" id="ARBA00023015"/>
    </source>
</evidence>
<proteinExistence type="evidence at transcript level"/>
<dbReference type="PROSITE" id="PS51294">
    <property type="entry name" value="HTH_MYB"/>
    <property type="match status" value="1"/>
</dbReference>
<sequence>MDEDSGERELEHLPPDYDGDSGVAGGRKMHGEDVRVLEWVEGLPSGDDLVPLSQPLVSPELASAFSIPPPDLKTMLDIHRATQHTASNLRRHQNLSKSSSIVSHLKPLAAADPKDSCSSQKSTRCPGNDAGSSAVETMAEIDGDSTSLPAENSAEDNSGRMLKRPRLVWTPQLHKRFIDVVDHLGIKNAVPKTIMQLMNVDGLTRENVASHLQKYRLYLKRLQGLSNEVPSPSDHLFASTPVPPQSLHEQQVMPYAVPTLIPMQVYSIPHHHAHGVVPVSNPQGGQLYNGFDSFQTYAPPIDWSGGSKFTSIVSNPYVSPNDTIRNGERQKQ</sequence>
<feature type="region of interest" description="Disordered" evidence="6">
    <location>
        <begin position="1"/>
        <end position="29"/>
    </location>
</feature>
<name>A0A5J6NB79_CYMEN</name>
<dbReference type="GO" id="GO:0003700">
    <property type="term" value="F:DNA-binding transcription factor activity"/>
    <property type="evidence" value="ECO:0007669"/>
    <property type="project" value="InterPro"/>
</dbReference>
<keyword evidence="2" id="KW-0805">Transcription regulation</keyword>
<organism evidence="8">
    <name type="scientific">Cymbidium ensifolium</name>
    <name type="common">Orchid</name>
    <name type="synonym">Epidendrum ensifolium</name>
    <dbReference type="NCBI Taxonomy" id="78740"/>
    <lineage>
        <taxon>Eukaryota</taxon>
        <taxon>Viridiplantae</taxon>
        <taxon>Streptophyta</taxon>
        <taxon>Embryophyta</taxon>
        <taxon>Tracheophyta</taxon>
        <taxon>Spermatophyta</taxon>
        <taxon>Magnoliopsida</taxon>
        <taxon>Liliopsida</taxon>
        <taxon>Asparagales</taxon>
        <taxon>Orchidaceae</taxon>
        <taxon>Epidendroideae</taxon>
        <taxon>Cymbidieae</taxon>
        <taxon>Cymbidiinae</taxon>
        <taxon>Cymbidium</taxon>
    </lineage>
</organism>
<dbReference type="GO" id="GO:0005634">
    <property type="term" value="C:nucleus"/>
    <property type="evidence" value="ECO:0007669"/>
    <property type="project" value="UniProtKB-SubCell"/>
</dbReference>
<feature type="region of interest" description="Disordered" evidence="6">
    <location>
        <begin position="111"/>
        <end position="133"/>
    </location>
</feature>
<reference evidence="8" key="1">
    <citation type="journal article" date="2015" name="PLoS ONE">
        <title>Digital Gene Expression Analysis Based on De Novo Transcriptome Assembly Reveals New Genes Associated with Floral Organ Differentiation of the Orchid Plant Cymbidium ensifolium.</title>
        <authorList>
            <person name="Yang F."/>
            <person name="Zhu G."/>
        </authorList>
    </citation>
    <scope>NUCLEOTIDE SEQUENCE</scope>
</reference>
<dbReference type="GO" id="GO:0003677">
    <property type="term" value="F:DNA binding"/>
    <property type="evidence" value="ECO:0007669"/>
    <property type="project" value="UniProtKB-KW"/>
</dbReference>
<protein>
    <submittedName>
        <fullName evidence="8">Transcription factor PCL1-like isoform X6</fullName>
    </submittedName>
</protein>
<dbReference type="AlphaFoldDB" id="A0A5J6NB79"/>
<dbReference type="EMBL" id="MK861817">
    <property type="protein sequence ID" value="QEX51362.1"/>
    <property type="molecule type" value="mRNA"/>
</dbReference>
<dbReference type="InterPro" id="IPR044841">
    <property type="entry name" value="LUX/BOA-like"/>
</dbReference>
<evidence type="ECO:0000256" key="5">
    <source>
        <dbReference type="ARBA" id="ARBA00023242"/>
    </source>
</evidence>
<dbReference type="InterPro" id="IPR009057">
    <property type="entry name" value="Homeodomain-like_sf"/>
</dbReference>
<dbReference type="FunFam" id="1.10.10.60:FF:000007">
    <property type="entry name" value="Two-component response regulator"/>
    <property type="match status" value="1"/>
</dbReference>
<evidence type="ECO:0000256" key="3">
    <source>
        <dbReference type="ARBA" id="ARBA00023125"/>
    </source>
</evidence>
<comment type="subcellular location">
    <subcellularLocation>
        <location evidence="1">Nucleus</location>
    </subcellularLocation>
</comment>